<dbReference type="GO" id="GO:0006364">
    <property type="term" value="P:rRNA processing"/>
    <property type="evidence" value="ECO:0007669"/>
    <property type="project" value="UniProtKB-UniRule"/>
</dbReference>
<dbReference type="InterPro" id="IPR011961">
    <property type="entry name" value="RimM"/>
</dbReference>
<dbReference type="GO" id="GO:0005737">
    <property type="term" value="C:cytoplasm"/>
    <property type="evidence" value="ECO:0007669"/>
    <property type="project" value="UniProtKB-SubCell"/>
</dbReference>
<dbReference type="RefSeq" id="WP_218193681.1">
    <property type="nucleotide sequence ID" value="NZ_CP054597.1"/>
</dbReference>
<dbReference type="InterPro" id="IPR002676">
    <property type="entry name" value="RimM_N"/>
</dbReference>
<dbReference type="NCBIfam" id="TIGR02273">
    <property type="entry name" value="16S_RimM"/>
    <property type="match status" value="1"/>
</dbReference>
<feature type="domain" description="RimM N-terminal" evidence="2">
    <location>
        <begin position="7"/>
        <end position="84"/>
    </location>
</feature>
<dbReference type="EMBL" id="CP089286">
    <property type="protein sequence ID" value="UTO55798.1"/>
    <property type="molecule type" value="Genomic_DNA"/>
</dbReference>
<sequence>MTNGFICIGVITSPHGIHGNVKIKIFIQDIIKFTSYITLTDKINTYTIRIASTLKNNVIVAQIQNINSRTEAEKLRNKYLYMDKVKLPPLKEGEFYHDELIGLQVVFSDKVPYGFVKAIHNFGSCDIIELSLLNKKKSVMLPFTENVFPDINLKEGYLVLTLPEIIGSK</sequence>
<keyword evidence="1" id="KW-0143">Chaperone</keyword>
<evidence type="ECO:0000313" key="7">
    <source>
        <dbReference type="Proteomes" id="UP001059985"/>
    </source>
</evidence>
<protein>
    <recommendedName>
        <fullName evidence="1">Ribosome maturation factor RimM</fullName>
    </recommendedName>
</protein>
<keyword evidence="1" id="KW-0963">Cytoplasm</keyword>
<dbReference type="PANTHER" id="PTHR33692">
    <property type="entry name" value="RIBOSOME MATURATION FACTOR RIMM"/>
    <property type="match status" value="1"/>
</dbReference>
<dbReference type="Proteomes" id="UP001059822">
    <property type="component" value="Chromosome"/>
</dbReference>
<dbReference type="InterPro" id="IPR056792">
    <property type="entry name" value="PRC_RimM"/>
</dbReference>
<evidence type="ECO:0000256" key="1">
    <source>
        <dbReference type="HAMAP-Rule" id="MF_00014"/>
    </source>
</evidence>
<keyword evidence="1" id="KW-0698">rRNA processing</keyword>
<dbReference type="PANTHER" id="PTHR33692:SF1">
    <property type="entry name" value="RIBOSOME MATURATION FACTOR RIMM"/>
    <property type="match status" value="1"/>
</dbReference>
<reference evidence="4" key="1">
    <citation type="journal article" date="2022" name="Microorganisms">
        <title>Assembly and Comparison of Ca. Neoehrlichia mikurensis Genomes.</title>
        <authorList>
            <person name="Azagi T."/>
            <person name="Dirks R.P."/>
            <person name="Yebra-Pimentel E.S."/>
            <person name="Schaap P.J."/>
            <person name="Koehorst J.J."/>
            <person name="Esser H.J."/>
            <person name="Sprong H."/>
        </authorList>
    </citation>
    <scope>NUCLEOTIDE SEQUENCE</scope>
    <source>
        <strain evidence="5">18-2804</strain>
        <strain evidence="4">18-2837</strain>
    </source>
</reference>
<proteinExistence type="inferred from homology"/>
<dbReference type="Proteomes" id="UP001059985">
    <property type="component" value="Chromosome"/>
</dbReference>
<comment type="domain">
    <text evidence="1">The PRC barrel domain binds ribosomal protein uS19.</text>
</comment>
<dbReference type="GO" id="GO:0005840">
    <property type="term" value="C:ribosome"/>
    <property type="evidence" value="ECO:0007669"/>
    <property type="project" value="InterPro"/>
</dbReference>
<dbReference type="GO" id="GO:0042274">
    <property type="term" value="P:ribosomal small subunit biogenesis"/>
    <property type="evidence" value="ECO:0007669"/>
    <property type="project" value="UniProtKB-UniRule"/>
</dbReference>
<organism evidence="4 6">
    <name type="scientific">Neoehrlichia mikurensis</name>
    <dbReference type="NCBI Taxonomy" id="89586"/>
    <lineage>
        <taxon>Bacteria</taxon>
        <taxon>Pseudomonadati</taxon>
        <taxon>Pseudomonadota</taxon>
        <taxon>Alphaproteobacteria</taxon>
        <taxon>Rickettsiales</taxon>
        <taxon>Anaplasmataceae</taxon>
        <taxon>Candidatus Neoehrlichia</taxon>
    </lineage>
</organism>
<keyword evidence="1" id="KW-0690">Ribosome biogenesis</keyword>
<dbReference type="HAMAP" id="MF_00014">
    <property type="entry name" value="Ribosome_mat_RimM"/>
    <property type="match status" value="1"/>
</dbReference>
<comment type="similarity">
    <text evidence="1">Belongs to the RimM family.</text>
</comment>
<feature type="domain" description="Ribosome maturation factor RimM PRC barrel" evidence="3">
    <location>
        <begin position="98"/>
        <end position="165"/>
    </location>
</feature>
<evidence type="ECO:0000313" key="6">
    <source>
        <dbReference type="Proteomes" id="UP001059822"/>
    </source>
</evidence>
<evidence type="ECO:0000313" key="5">
    <source>
        <dbReference type="EMBL" id="UTO56712.1"/>
    </source>
</evidence>
<dbReference type="GO" id="GO:0043022">
    <property type="term" value="F:ribosome binding"/>
    <property type="evidence" value="ECO:0007669"/>
    <property type="project" value="InterPro"/>
</dbReference>
<evidence type="ECO:0000259" key="3">
    <source>
        <dbReference type="Pfam" id="PF24986"/>
    </source>
</evidence>
<dbReference type="NCBIfam" id="NF011186">
    <property type="entry name" value="PRK14592.1"/>
    <property type="match status" value="1"/>
</dbReference>
<dbReference type="Pfam" id="PF24986">
    <property type="entry name" value="PRC_RimM"/>
    <property type="match status" value="1"/>
</dbReference>
<dbReference type="EMBL" id="CP089285">
    <property type="protein sequence ID" value="UTO56712.1"/>
    <property type="molecule type" value="Genomic_DNA"/>
</dbReference>
<name>A0A9Q9BZL0_9RICK</name>
<gene>
    <name evidence="1 4" type="primary">rimM</name>
    <name evidence="5" type="ORF">LUA81_01860</name>
    <name evidence="4" type="ORF">LUA82_01880</name>
</gene>
<keyword evidence="7" id="KW-1185">Reference proteome</keyword>
<accession>A0A9Q9BZL0</accession>
<comment type="function">
    <text evidence="1">An accessory protein needed during the final step in the assembly of 30S ribosomal subunit, possibly for assembly of the head region. Essential for efficient processing of 16S rRNA. May be needed both before and after RbfA during the maturation of 16S rRNA. It has affinity for free ribosomal 30S subunits but not for 70S ribosomes.</text>
</comment>
<comment type="subcellular location">
    <subcellularLocation>
        <location evidence="1">Cytoplasm</location>
    </subcellularLocation>
</comment>
<dbReference type="Pfam" id="PF01782">
    <property type="entry name" value="RimM"/>
    <property type="match status" value="1"/>
</dbReference>
<dbReference type="AlphaFoldDB" id="A0A9Q9BZL0"/>
<evidence type="ECO:0000259" key="2">
    <source>
        <dbReference type="Pfam" id="PF01782"/>
    </source>
</evidence>
<evidence type="ECO:0000313" key="4">
    <source>
        <dbReference type="EMBL" id="UTO55798.1"/>
    </source>
</evidence>
<comment type="subunit">
    <text evidence="1">Binds ribosomal protein uS19.</text>
</comment>